<evidence type="ECO:0000313" key="3">
    <source>
        <dbReference type="Proteomes" id="UP000677457"/>
    </source>
</evidence>
<organism evidence="2 3">
    <name type="scientific">Salinispora arenicola</name>
    <dbReference type="NCBI Taxonomy" id="168697"/>
    <lineage>
        <taxon>Bacteria</taxon>
        <taxon>Bacillati</taxon>
        <taxon>Actinomycetota</taxon>
        <taxon>Actinomycetes</taxon>
        <taxon>Micromonosporales</taxon>
        <taxon>Micromonosporaceae</taxon>
        <taxon>Salinispora</taxon>
    </lineage>
</organism>
<reference evidence="2 3" key="1">
    <citation type="submission" date="2021-03" db="EMBL/GenBank/DDBJ databases">
        <title>Whole genome shotgun sequence of Salinispora arenicola NBRC 105043.</title>
        <authorList>
            <person name="Komaki H."/>
            <person name="Tamura T."/>
        </authorList>
    </citation>
    <scope>NUCLEOTIDE SEQUENCE [LARGE SCALE GENOMIC DNA]</scope>
    <source>
        <strain evidence="2 3">NBRC 105043</strain>
    </source>
</reference>
<protein>
    <recommendedName>
        <fullName evidence="1">NAD(P)-binding domain-containing protein</fullName>
    </recommendedName>
</protein>
<dbReference type="InterPro" id="IPR016040">
    <property type="entry name" value="NAD(P)-bd_dom"/>
</dbReference>
<dbReference type="RefSeq" id="WP_018801496.1">
    <property type="nucleotide sequence ID" value="NZ_BOQM01000058.1"/>
</dbReference>
<sequence length="171" mass="19325">MTTRFLVIGGAGSISSHCVRTLCSNNYRHHQYPEKRIPLFVTDLLDGRTVPLHSDGGNIRDWLHVGDHVRGIELVRTGGRLGETCIVGGEVELTNRELTELDLRACLRVGRQRDLCGDHKGHGRRYAVACTEIREERGYRPRVSFAGGLAETVAWWRANRDRWEPLKAAVR</sequence>
<dbReference type="Gene3D" id="3.90.25.10">
    <property type="entry name" value="UDP-galactose 4-epimerase, domain 1"/>
    <property type="match status" value="1"/>
</dbReference>
<dbReference type="Pfam" id="PF16363">
    <property type="entry name" value="GDP_Man_Dehyd"/>
    <property type="match status" value="1"/>
</dbReference>
<dbReference type="PANTHER" id="PTHR43000">
    <property type="entry name" value="DTDP-D-GLUCOSE 4,6-DEHYDRATASE-RELATED"/>
    <property type="match status" value="1"/>
</dbReference>
<gene>
    <name evidence="2" type="ORF">Sar04_47720</name>
</gene>
<dbReference type="Proteomes" id="UP000677457">
    <property type="component" value="Unassembled WGS sequence"/>
</dbReference>
<dbReference type="InterPro" id="IPR036291">
    <property type="entry name" value="NAD(P)-bd_dom_sf"/>
</dbReference>
<dbReference type="SUPFAM" id="SSF51735">
    <property type="entry name" value="NAD(P)-binding Rossmann-fold domains"/>
    <property type="match status" value="1"/>
</dbReference>
<proteinExistence type="predicted"/>
<keyword evidence="3" id="KW-1185">Reference proteome</keyword>
<dbReference type="GeneID" id="93773515"/>
<name>A0ABQ4K159_SALAC</name>
<accession>A0ABQ4K159</accession>
<feature type="domain" description="NAD(P)-binding" evidence="1">
    <location>
        <begin position="17"/>
        <end position="152"/>
    </location>
</feature>
<dbReference type="EMBL" id="BOQM01000058">
    <property type="protein sequence ID" value="GIM88036.1"/>
    <property type="molecule type" value="Genomic_DNA"/>
</dbReference>
<dbReference type="Gene3D" id="3.40.50.720">
    <property type="entry name" value="NAD(P)-binding Rossmann-like Domain"/>
    <property type="match status" value="1"/>
</dbReference>
<evidence type="ECO:0000313" key="2">
    <source>
        <dbReference type="EMBL" id="GIM88036.1"/>
    </source>
</evidence>
<evidence type="ECO:0000259" key="1">
    <source>
        <dbReference type="Pfam" id="PF16363"/>
    </source>
</evidence>
<comment type="caution">
    <text evidence="2">The sequence shown here is derived from an EMBL/GenBank/DDBJ whole genome shotgun (WGS) entry which is preliminary data.</text>
</comment>